<dbReference type="RefSeq" id="XP_031920816.1">
    <property type="nucleotide sequence ID" value="XM_032069315.1"/>
</dbReference>
<sequence>MRSSLKSLTSAQAKTRRPESVLRGWVSICRSLCLSPSANFGIAALHLGFWPLPLAPIFGHTPSFRITRTLLRKLSHFDYHFLFPVSVPMRHF</sequence>
<keyword evidence="2" id="KW-1185">Reference proteome</keyword>
<evidence type="ECO:0000313" key="1">
    <source>
        <dbReference type="EMBL" id="KAE8357735.1"/>
    </source>
</evidence>
<organism evidence="1 2">
    <name type="scientific">Aspergillus caelatus</name>
    <dbReference type="NCBI Taxonomy" id="61420"/>
    <lineage>
        <taxon>Eukaryota</taxon>
        <taxon>Fungi</taxon>
        <taxon>Dikarya</taxon>
        <taxon>Ascomycota</taxon>
        <taxon>Pezizomycotina</taxon>
        <taxon>Eurotiomycetes</taxon>
        <taxon>Eurotiomycetidae</taxon>
        <taxon>Eurotiales</taxon>
        <taxon>Aspergillaceae</taxon>
        <taxon>Aspergillus</taxon>
        <taxon>Aspergillus subgen. Circumdati</taxon>
    </lineage>
</organism>
<evidence type="ECO:0000313" key="2">
    <source>
        <dbReference type="Proteomes" id="UP000326268"/>
    </source>
</evidence>
<name>A0A5N6ZJU1_9EURO</name>
<dbReference type="Proteomes" id="UP000326268">
    <property type="component" value="Unassembled WGS sequence"/>
</dbReference>
<protein>
    <submittedName>
        <fullName evidence="1">Uncharacterized protein</fullName>
    </submittedName>
</protein>
<reference evidence="1 2" key="1">
    <citation type="submission" date="2019-04" db="EMBL/GenBank/DDBJ databases">
        <title>Friends and foes A comparative genomics studyof 23 Aspergillus species from section Flavi.</title>
        <authorList>
            <consortium name="DOE Joint Genome Institute"/>
            <person name="Kjaerbolling I."/>
            <person name="Vesth T."/>
            <person name="Frisvad J.C."/>
            <person name="Nybo J.L."/>
            <person name="Theobald S."/>
            <person name="Kildgaard S."/>
            <person name="Isbrandt T."/>
            <person name="Kuo A."/>
            <person name="Sato A."/>
            <person name="Lyhne E.K."/>
            <person name="Kogle M.E."/>
            <person name="Wiebenga A."/>
            <person name="Kun R.S."/>
            <person name="Lubbers R.J."/>
            <person name="Makela M.R."/>
            <person name="Barry K."/>
            <person name="Chovatia M."/>
            <person name="Clum A."/>
            <person name="Daum C."/>
            <person name="Haridas S."/>
            <person name="He G."/>
            <person name="LaButti K."/>
            <person name="Lipzen A."/>
            <person name="Mondo S."/>
            <person name="Riley R."/>
            <person name="Salamov A."/>
            <person name="Simmons B.A."/>
            <person name="Magnuson J.K."/>
            <person name="Henrissat B."/>
            <person name="Mortensen U.H."/>
            <person name="Larsen T.O."/>
            <person name="Devries R.P."/>
            <person name="Grigoriev I.V."/>
            <person name="Machida M."/>
            <person name="Baker S.E."/>
            <person name="Andersen M.R."/>
        </authorList>
    </citation>
    <scope>NUCLEOTIDE SEQUENCE [LARGE SCALE GENOMIC DNA]</scope>
    <source>
        <strain evidence="1 2">CBS 763.97</strain>
    </source>
</reference>
<dbReference type="AlphaFoldDB" id="A0A5N6ZJU1"/>
<dbReference type="OrthoDB" id="10549753at2759"/>
<proteinExistence type="predicted"/>
<gene>
    <name evidence="1" type="ORF">BDV27DRAFT_138769</name>
</gene>
<accession>A0A5N6ZJU1</accession>
<dbReference type="EMBL" id="ML737970">
    <property type="protein sequence ID" value="KAE8357735.1"/>
    <property type="molecule type" value="Genomic_DNA"/>
</dbReference>
<dbReference type="GeneID" id="43653761"/>